<gene>
    <name evidence="2" type="ORF">PSALAMII_LOCUS2055</name>
</gene>
<accession>A0A9W4II64</accession>
<dbReference type="Pfam" id="PF08193">
    <property type="entry name" value="INO80_Ies4"/>
    <property type="match status" value="1"/>
</dbReference>
<dbReference type="PANTHER" id="PTHR28061:SF1">
    <property type="entry name" value="INO80 COMPLEX SUBUNIT 4"/>
    <property type="match status" value="1"/>
</dbReference>
<evidence type="ECO:0000313" key="3">
    <source>
        <dbReference type="Proteomes" id="UP001152592"/>
    </source>
</evidence>
<sequence>MPAGTPNSRRGKNSSLTIILKVPGHSLAQLMLSNQGTPEIKDRSSPASSGEPPAVRPSSADNGSDDANSTPATGATPGETPRRKAVPGPKPGNKRPNGQTDAKSRGRPGPKKKPKIDEGDKLPAAQRLGPKANTGAINAGLRALDRTGSACRKWERKPLQLRSFTGIMWQLPSWRTPGIADSKLDSDSKLLAPEFSSAVPSEKSGDGDVTPASQMVEPSSPAILAA</sequence>
<evidence type="ECO:0008006" key="4">
    <source>
        <dbReference type="Google" id="ProtNLM"/>
    </source>
</evidence>
<feature type="region of interest" description="Disordered" evidence="1">
    <location>
        <begin position="195"/>
        <end position="226"/>
    </location>
</feature>
<comment type="caution">
    <text evidence="2">The sequence shown here is derived from an EMBL/GenBank/DDBJ whole genome shotgun (WGS) entry which is preliminary data.</text>
</comment>
<feature type="compositionally biased region" description="Low complexity" evidence="1">
    <location>
        <begin position="58"/>
        <end position="79"/>
    </location>
</feature>
<organism evidence="2 3">
    <name type="scientific">Penicillium salamii</name>
    <dbReference type="NCBI Taxonomy" id="1612424"/>
    <lineage>
        <taxon>Eukaryota</taxon>
        <taxon>Fungi</taxon>
        <taxon>Dikarya</taxon>
        <taxon>Ascomycota</taxon>
        <taxon>Pezizomycotina</taxon>
        <taxon>Eurotiomycetes</taxon>
        <taxon>Eurotiomycetidae</taxon>
        <taxon>Eurotiales</taxon>
        <taxon>Aspergillaceae</taxon>
        <taxon>Penicillium</taxon>
    </lineage>
</organism>
<dbReference type="GO" id="GO:0031011">
    <property type="term" value="C:Ino80 complex"/>
    <property type="evidence" value="ECO:0007669"/>
    <property type="project" value="InterPro"/>
</dbReference>
<feature type="compositionally biased region" description="Basic residues" evidence="1">
    <location>
        <begin position="105"/>
        <end position="114"/>
    </location>
</feature>
<evidence type="ECO:0000256" key="1">
    <source>
        <dbReference type="SAM" id="MobiDB-lite"/>
    </source>
</evidence>
<feature type="region of interest" description="Disordered" evidence="1">
    <location>
        <begin position="29"/>
        <end position="139"/>
    </location>
</feature>
<dbReference type="GO" id="GO:0006338">
    <property type="term" value="P:chromatin remodeling"/>
    <property type="evidence" value="ECO:0007669"/>
    <property type="project" value="InterPro"/>
</dbReference>
<evidence type="ECO:0000313" key="2">
    <source>
        <dbReference type="EMBL" id="CAG8309920.1"/>
    </source>
</evidence>
<dbReference type="EMBL" id="CAJVPD010000088">
    <property type="protein sequence ID" value="CAG8309920.1"/>
    <property type="molecule type" value="Genomic_DNA"/>
</dbReference>
<dbReference type="AlphaFoldDB" id="A0A9W4II64"/>
<dbReference type="OrthoDB" id="424753at2759"/>
<proteinExistence type="predicted"/>
<reference evidence="2" key="1">
    <citation type="submission" date="2021-07" db="EMBL/GenBank/DDBJ databases">
        <authorList>
            <person name="Branca A.L. A."/>
        </authorList>
    </citation>
    <scope>NUCLEOTIDE SEQUENCE</scope>
</reference>
<dbReference type="Proteomes" id="UP001152592">
    <property type="component" value="Unassembled WGS sequence"/>
</dbReference>
<dbReference type="InterPro" id="IPR013175">
    <property type="entry name" value="INO80_su_Ies4"/>
</dbReference>
<dbReference type="PANTHER" id="PTHR28061">
    <property type="entry name" value="INO EIGHTY SUBUNIT 4"/>
    <property type="match status" value="1"/>
</dbReference>
<protein>
    <recommendedName>
        <fullName evidence="4">INO80 complex, subunit Ies4</fullName>
    </recommendedName>
</protein>
<name>A0A9W4II64_9EURO</name>